<comment type="similarity">
    <text evidence="3 11">Belongs to the PIGX family.</text>
</comment>
<dbReference type="PANTHER" id="PTHR28533:SF1">
    <property type="entry name" value="PROTEIN PBN1"/>
    <property type="match status" value="1"/>
</dbReference>
<comment type="function">
    <text evidence="11">Required for proper folding and/or the stability of a subset of proteins in the endoplasmic reticulum. Component of glycosylphosphatidylinositol-mannosyltransferase 1 which transfers the first of the 4 mannoses in the GPI-anchor precursors during GPI-anchor biosynthesis. Probably acts by stabilizing the mannosyltransferase GPI14.</text>
</comment>
<protein>
    <recommendedName>
        <fullName evidence="4 11">Protein PBN1</fullName>
    </recommendedName>
</protein>
<keyword evidence="7 11" id="KW-0256">Endoplasmic reticulum</keyword>
<evidence type="ECO:0000256" key="7">
    <source>
        <dbReference type="ARBA" id="ARBA00022824"/>
    </source>
</evidence>
<dbReference type="SMART" id="SM00780">
    <property type="entry name" value="PIG-X"/>
    <property type="match status" value="1"/>
</dbReference>
<evidence type="ECO:0000256" key="10">
    <source>
        <dbReference type="ARBA" id="ARBA00023180"/>
    </source>
</evidence>
<evidence type="ECO:0000256" key="1">
    <source>
        <dbReference type="ARBA" id="ARBA00004643"/>
    </source>
</evidence>
<gene>
    <name evidence="13" type="ORF">VTK73DRAFT_857</name>
</gene>
<keyword evidence="6 11" id="KW-0812">Transmembrane</keyword>
<evidence type="ECO:0000256" key="3">
    <source>
        <dbReference type="ARBA" id="ARBA00010345"/>
    </source>
</evidence>
<evidence type="ECO:0000256" key="6">
    <source>
        <dbReference type="ARBA" id="ARBA00022692"/>
    </source>
</evidence>
<evidence type="ECO:0000256" key="12">
    <source>
        <dbReference type="SAM" id="MobiDB-lite"/>
    </source>
</evidence>
<feature type="region of interest" description="Disordered" evidence="12">
    <location>
        <begin position="482"/>
        <end position="504"/>
    </location>
</feature>
<dbReference type="EMBL" id="JAZHXJ010001192">
    <property type="protein sequence ID" value="KAL1845221.1"/>
    <property type="molecule type" value="Genomic_DNA"/>
</dbReference>
<name>A0ABR3VU86_9PEZI</name>
<proteinExistence type="inferred from homology"/>
<keyword evidence="5 11" id="KW-0337">GPI-anchor biosynthesis</keyword>
<organism evidence="13 14">
    <name type="scientific">Phialemonium thermophilum</name>
    <dbReference type="NCBI Taxonomy" id="223376"/>
    <lineage>
        <taxon>Eukaryota</taxon>
        <taxon>Fungi</taxon>
        <taxon>Dikarya</taxon>
        <taxon>Ascomycota</taxon>
        <taxon>Pezizomycotina</taxon>
        <taxon>Sordariomycetes</taxon>
        <taxon>Sordariomycetidae</taxon>
        <taxon>Cephalothecales</taxon>
        <taxon>Cephalothecaceae</taxon>
        <taxon>Phialemonium</taxon>
    </lineage>
</organism>
<evidence type="ECO:0000313" key="14">
    <source>
        <dbReference type="Proteomes" id="UP001586593"/>
    </source>
</evidence>
<evidence type="ECO:0000256" key="8">
    <source>
        <dbReference type="ARBA" id="ARBA00022989"/>
    </source>
</evidence>
<dbReference type="Pfam" id="PF08320">
    <property type="entry name" value="PIG-X"/>
    <property type="match status" value="1"/>
</dbReference>
<evidence type="ECO:0000256" key="4">
    <source>
        <dbReference type="ARBA" id="ARBA00020410"/>
    </source>
</evidence>
<evidence type="ECO:0000256" key="5">
    <source>
        <dbReference type="ARBA" id="ARBA00022502"/>
    </source>
</evidence>
<evidence type="ECO:0000256" key="9">
    <source>
        <dbReference type="ARBA" id="ARBA00023136"/>
    </source>
</evidence>
<keyword evidence="8 11" id="KW-1133">Transmembrane helix</keyword>
<comment type="pathway">
    <text evidence="2 11">Glycolipid biosynthesis; glycosylphosphatidylinositol-anchor biosynthesis.</text>
</comment>
<comment type="caution">
    <text evidence="13">The sequence shown here is derived from an EMBL/GenBank/DDBJ whole genome shotgun (WGS) entry which is preliminary data.</text>
</comment>
<dbReference type="InterPro" id="IPR042322">
    <property type="entry name" value="Pbn1"/>
</dbReference>
<evidence type="ECO:0000313" key="13">
    <source>
        <dbReference type="EMBL" id="KAL1845221.1"/>
    </source>
</evidence>
<dbReference type="PANTHER" id="PTHR28533">
    <property type="entry name" value="PROTEIN PBN1"/>
    <property type="match status" value="1"/>
</dbReference>
<dbReference type="InterPro" id="IPR013233">
    <property type="entry name" value="PIG-X/PBN1"/>
</dbReference>
<accession>A0ABR3VU86</accession>
<reference evidence="13 14" key="1">
    <citation type="journal article" date="2024" name="Commun. Biol.">
        <title>Comparative genomic analysis of thermophilic fungi reveals convergent evolutionary adaptations and gene losses.</title>
        <authorList>
            <person name="Steindorff A.S."/>
            <person name="Aguilar-Pontes M.V."/>
            <person name="Robinson A.J."/>
            <person name="Andreopoulos B."/>
            <person name="LaButti K."/>
            <person name="Kuo A."/>
            <person name="Mondo S."/>
            <person name="Riley R."/>
            <person name="Otillar R."/>
            <person name="Haridas S."/>
            <person name="Lipzen A."/>
            <person name="Grimwood J."/>
            <person name="Schmutz J."/>
            <person name="Clum A."/>
            <person name="Reid I.D."/>
            <person name="Moisan M.C."/>
            <person name="Butler G."/>
            <person name="Nguyen T.T.M."/>
            <person name="Dewar K."/>
            <person name="Conant G."/>
            <person name="Drula E."/>
            <person name="Henrissat B."/>
            <person name="Hansel C."/>
            <person name="Singer S."/>
            <person name="Hutchinson M.I."/>
            <person name="de Vries R.P."/>
            <person name="Natvig D.O."/>
            <person name="Powell A.J."/>
            <person name="Tsang A."/>
            <person name="Grigoriev I.V."/>
        </authorList>
    </citation>
    <scope>NUCLEOTIDE SEQUENCE [LARGE SCALE GENOMIC DNA]</scope>
    <source>
        <strain evidence="13 14">ATCC 24622</strain>
    </source>
</reference>
<evidence type="ECO:0000256" key="2">
    <source>
        <dbReference type="ARBA" id="ARBA00004687"/>
    </source>
</evidence>
<evidence type="ECO:0000256" key="11">
    <source>
        <dbReference type="RuleBase" id="RU366056"/>
    </source>
</evidence>
<dbReference type="Proteomes" id="UP001586593">
    <property type="component" value="Unassembled WGS sequence"/>
</dbReference>
<feature type="transmembrane region" description="Helical" evidence="11">
    <location>
        <begin position="455"/>
        <end position="476"/>
    </location>
</feature>
<keyword evidence="14" id="KW-1185">Reference proteome</keyword>
<keyword evidence="9 11" id="KW-0472">Membrane</keyword>
<comment type="subcellular location">
    <subcellularLocation>
        <location evidence="11">Endoplasmic reticulum membrane</location>
        <topology evidence="11">Single-pass membrane protein</topology>
    </subcellularLocation>
    <subcellularLocation>
        <location evidence="1">Endoplasmic reticulum membrane</location>
        <topology evidence="1">Single-pass type III membrane protein</topology>
    </subcellularLocation>
</comment>
<sequence>MRQRTTFIQKRGDAVDPVLLRVSGATLVGPEIQARREDRLSLALDELPPELQSLLRDVGQFSITWSASRYHDAGEPWAARVPPGLHVFYTPGTGKAKDGRAPCEFLQAAFGNVSCASLEESFTAVGQASSSHPTALQYFHPLRSLRQFTKFVRATACRPGDEGCASQVERLDGAVGLELLYEGSSQTLRVWARWPYQEQSLRMASPRFRTEIGVLAEDTPPNLEPHEIGMSGVLTVLNPDSAPSPTLFSVPSRHRRARGRFSARFSTPTGLHPTLHLELHAVEEPWEDAGCALHSYLTLPRSVFPDKYQLADELFLASQNLSALRYVSQPVDLEAPEYVMKLWGSALLLELAPPPSPARAGQPWSVDIPLHLRYLSPSPGGYREIEVPYPAVFWACESAAATDFATNPFDQVNVGYDALFDSQTAFWHVDPHPEDGSHLVSTIPVPVLDLEKSQWISQGTTAAILAGFVWIVWKLLRGYGKSKNKNKETPREGNQTTEEAKKRR</sequence>
<keyword evidence="10" id="KW-0325">Glycoprotein</keyword>